<dbReference type="Proteomes" id="UP001055879">
    <property type="component" value="Linkage Group LG16"/>
</dbReference>
<evidence type="ECO:0000313" key="1">
    <source>
        <dbReference type="EMBL" id="KAI3669338.1"/>
    </source>
</evidence>
<organism evidence="1 2">
    <name type="scientific">Arctium lappa</name>
    <name type="common">Greater burdock</name>
    <name type="synonym">Lappa major</name>
    <dbReference type="NCBI Taxonomy" id="4217"/>
    <lineage>
        <taxon>Eukaryota</taxon>
        <taxon>Viridiplantae</taxon>
        <taxon>Streptophyta</taxon>
        <taxon>Embryophyta</taxon>
        <taxon>Tracheophyta</taxon>
        <taxon>Spermatophyta</taxon>
        <taxon>Magnoliopsida</taxon>
        <taxon>eudicotyledons</taxon>
        <taxon>Gunneridae</taxon>
        <taxon>Pentapetalae</taxon>
        <taxon>asterids</taxon>
        <taxon>campanulids</taxon>
        <taxon>Asterales</taxon>
        <taxon>Asteraceae</taxon>
        <taxon>Carduoideae</taxon>
        <taxon>Cardueae</taxon>
        <taxon>Arctiinae</taxon>
        <taxon>Arctium</taxon>
    </lineage>
</organism>
<protein>
    <submittedName>
        <fullName evidence="1">Uncharacterized protein</fullName>
    </submittedName>
</protein>
<dbReference type="EMBL" id="CM042062">
    <property type="protein sequence ID" value="KAI3669338.1"/>
    <property type="molecule type" value="Genomic_DNA"/>
</dbReference>
<reference evidence="1 2" key="2">
    <citation type="journal article" date="2022" name="Mol. Ecol. Resour.">
        <title>The genomes of chicory, endive, great burdock and yacon provide insights into Asteraceae paleo-polyploidization history and plant inulin production.</title>
        <authorList>
            <person name="Fan W."/>
            <person name="Wang S."/>
            <person name="Wang H."/>
            <person name="Wang A."/>
            <person name="Jiang F."/>
            <person name="Liu H."/>
            <person name="Zhao H."/>
            <person name="Xu D."/>
            <person name="Zhang Y."/>
        </authorList>
    </citation>
    <scope>NUCLEOTIDE SEQUENCE [LARGE SCALE GENOMIC DNA]</scope>
    <source>
        <strain evidence="2">cv. Niubang</strain>
    </source>
</reference>
<reference evidence="2" key="1">
    <citation type="journal article" date="2022" name="Mol. Ecol. Resour.">
        <title>The genomes of chicory, endive, great burdock and yacon provide insights into Asteraceae palaeo-polyploidization history and plant inulin production.</title>
        <authorList>
            <person name="Fan W."/>
            <person name="Wang S."/>
            <person name="Wang H."/>
            <person name="Wang A."/>
            <person name="Jiang F."/>
            <person name="Liu H."/>
            <person name="Zhao H."/>
            <person name="Xu D."/>
            <person name="Zhang Y."/>
        </authorList>
    </citation>
    <scope>NUCLEOTIDE SEQUENCE [LARGE SCALE GENOMIC DNA]</scope>
    <source>
        <strain evidence="2">cv. Niubang</strain>
    </source>
</reference>
<sequence>MAPIDPHSFTDSTHPITTHISPSLYFDFSTPTIVSSALLTLCAPHTGDLLLDTRSLTITSVIDPTNNTQLPFSLSSDVDPIKGQPLTVSLTNNSKILIIFVTSPCSSALQWLTPPQTFNKKFPFRETCRKEGPLAGGDAGLACDESLWYVEGRVVEYFTMEQSIQPYLFAFAFAVGEIGNMEVGPRTKVFAESVPAVLDVAMKEFAGTEDMIRVGEKLFGNYDWERFDLLVLPPSFPYGGMENPQMVFLTPTVIKGDASGAQVVAHKLAHSWTGIRNADSFVNFVSYDRIV</sequence>
<name>A0ACB8XLR9_ARCLA</name>
<gene>
    <name evidence="1" type="ORF">L6452_40571</name>
</gene>
<comment type="caution">
    <text evidence="1">The sequence shown here is derived from an EMBL/GenBank/DDBJ whole genome shotgun (WGS) entry which is preliminary data.</text>
</comment>
<accession>A0ACB8XLR9</accession>
<proteinExistence type="predicted"/>
<keyword evidence="2" id="KW-1185">Reference proteome</keyword>
<evidence type="ECO:0000313" key="2">
    <source>
        <dbReference type="Proteomes" id="UP001055879"/>
    </source>
</evidence>